<protein>
    <recommendedName>
        <fullName evidence="7">4'-phosphopantetheinyl transferase superfamily protein</fullName>
    </recommendedName>
</protein>
<comment type="similarity">
    <text evidence="1">Belongs to the P-Pant transferase superfamily. Gsp/Sfp/HetI/AcpT family.</text>
</comment>
<proteinExistence type="inferred from homology"/>
<evidence type="ECO:0000259" key="3">
    <source>
        <dbReference type="Pfam" id="PF01648"/>
    </source>
</evidence>
<feature type="domain" description="4'-phosphopantetheinyl transferase N-terminal" evidence="4">
    <location>
        <begin position="28"/>
        <end position="113"/>
    </location>
</feature>
<keyword evidence="6" id="KW-1185">Reference proteome</keyword>
<dbReference type="Pfam" id="PF22624">
    <property type="entry name" value="AASDHPPT_N"/>
    <property type="match status" value="1"/>
</dbReference>
<accession>A0A7U6JGX2</accession>
<dbReference type="EMBL" id="AP012273">
    <property type="protein sequence ID" value="BAO43791.1"/>
    <property type="molecule type" value="Genomic_DNA"/>
</dbReference>
<evidence type="ECO:0000256" key="1">
    <source>
        <dbReference type="ARBA" id="ARBA00010990"/>
    </source>
</evidence>
<dbReference type="Proteomes" id="UP000031631">
    <property type="component" value="Chromosome"/>
</dbReference>
<feature type="domain" description="4'-phosphopantetheinyl transferase" evidence="3">
    <location>
        <begin position="119"/>
        <end position="179"/>
    </location>
</feature>
<dbReference type="Gene3D" id="3.90.470.20">
    <property type="entry name" value="4'-phosphopantetheinyl transferase domain"/>
    <property type="match status" value="1"/>
</dbReference>
<dbReference type="InterPro" id="IPR055066">
    <property type="entry name" value="AASDHPPT_N"/>
</dbReference>
<evidence type="ECO:0000313" key="5">
    <source>
        <dbReference type="EMBL" id="BAO43791.1"/>
    </source>
</evidence>
<reference evidence="5 6" key="1">
    <citation type="journal article" date="2014" name="PLoS ONE">
        <title>Physiological and genomic features of a novel sulfur-oxidizing gammaproteobacterium belonging to a previously uncultivated symbiotic lineage isolated from a hydrothermal vent.</title>
        <authorList>
            <person name="Nunoura T."/>
            <person name="Takaki Y."/>
            <person name="Kazama H."/>
            <person name="Kakuta J."/>
            <person name="Shimamura S."/>
            <person name="Makita H."/>
            <person name="Hirai M."/>
            <person name="Miyazaki M."/>
            <person name="Takai K."/>
        </authorList>
    </citation>
    <scope>NUCLEOTIDE SEQUENCE [LARGE SCALE GENOMIC DNA]</scope>
    <source>
        <strain evidence="5 6">Hiromi1</strain>
    </source>
</reference>
<keyword evidence="2" id="KW-0808">Transferase</keyword>
<dbReference type="KEGG" id="tbn:TBH_C0857"/>
<evidence type="ECO:0000313" key="6">
    <source>
        <dbReference type="Proteomes" id="UP000031631"/>
    </source>
</evidence>
<dbReference type="AlphaFoldDB" id="A0A7U6JGX2"/>
<dbReference type="SUPFAM" id="SSF56214">
    <property type="entry name" value="4'-phosphopantetheinyl transferase"/>
    <property type="match status" value="2"/>
</dbReference>
<evidence type="ECO:0000259" key="4">
    <source>
        <dbReference type="Pfam" id="PF22624"/>
    </source>
</evidence>
<dbReference type="GO" id="GO:0000287">
    <property type="term" value="F:magnesium ion binding"/>
    <property type="evidence" value="ECO:0007669"/>
    <property type="project" value="InterPro"/>
</dbReference>
<dbReference type="GO" id="GO:0019878">
    <property type="term" value="P:lysine biosynthetic process via aminoadipic acid"/>
    <property type="evidence" value="ECO:0007669"/>
    <property type="project" value="TreeGrafter"/>
</dbReference>
<dbReference type="InterPro" id="IPR008278">
    <property type="entry name" value="4-PPantetheinyl_Trfase_dom"/>
</dbReference>
<dbReference type="Pfam" id="PF01648">
    <property type="entry name" value="ACPS"/>
    <property type="match status" value="1"/>
</dbReference>
<dbReference type="GO" id="GO:0008897">
    <property type="term" value="F:holo-[acyl-carrier-protein] synthase activity"/>
    <property type="evidence" value="ECO:0007669"/>
    <property type="project" value="InterPro"/>
</dbReference>
<dbReference type="InterPro" id="IPR050559">
    <property type="entry name" value="P-Pant_transferase_sf"/>
</dbReference>
<dbReference type="PANTHER" id="PTHR12215:SF10">
    <property type="entry name" value="L-AMINOADIPATE-SEMIALDEHYDE DEHYDROGENASE-PHOSPHOPANTETHEINYL TRANSFERASE"/>
    <property type="match status" value="1"/>
</dbReference>
<sequence length="221" mass="24680">MRHPSWTSESLNSPLSLPEGEAHVWKLPLDAHSDNALNLLSPAEQERHAGFRHSLAARHYLNTRCLTRRILAAYLQEPPGKLDIRRARGGKPYLRDHPLEFNLSHSRGLGLLAVSAGRPLGVDLEQLRPVKYLAGIAARIFDDQAMEKLQNQNEKDRQQLFFTHWTAMEARQKAVGLGIFAEQVPAGESECRHFIPHEGFIAAIAAPPGSALPALKFLEPR</sequence>
<name>A0A7U6JGX2_9GAMM</name>
<dbReference type="InterPro" id="IPR037143">
    <property type="entry name" value="4-PPantetheinyl_Trfase_dom_sf"/>
</dbReference>
<evidence type="ECO:0008006" key="7">
    <source>
        <dbReference type="Google" id="ProtNLM"/>
    </source>
</evidence>
<organism evidence="5 6">
    <name type="scientific">Thiolapillus brandeum</name>
    <dbReference type="NCBI Taxonomy" id="1076588"/>
    <lineage>
        <taxon>Bacteria</taxon>
        <taxon>Pseudomonadati</taxon>
        <taxon>Pseudomonadota</taxon>
        <taxon>Gammaproteobacteria</taxon>
        <taxon>Chromatiales</taxon>
        <taxon>Sedimenticolaceae</taxon>
        <taxon>Thiolapillus</taxon>
    </lineage>
</organism>
<dbReference type="PANTHER" id="PTHR12215">
    <property type="entry name" value="PHOSPHOPANTETHEINE TRANSFERASE"/>
    <property type="match status" value="1"/>
</dbReference>
<gene>
    <name evidence="5" type="ORF">TBH_C0857</name>
</gene>
<evidence type="ECO:0000256" key="2">
    <source>
        <dbReference type="ARBA" id="ARBA00022679"/>
    </source>
</evidence>
<dbReference type="GO" id="GO:0005829">
    <property type="term" value="C:cytosol"/>
    <property type="evidence" value="ECO:0007669"/>
    <property type="project" value="TreeGrafter"/>
</dbReference>